<evidence type="ECO:0000256" key="5">
    <source>
        <dbReference type="ARBA" id="ARBA00035381"/>
    </source>
</evidence>
<evidence type="ECO:0000256" key="1">
    <source>
        <dbReference type="ARBA" id="ARBA00010605"/>
    </source>
</evidence>
<gene>
    <name evidence="7" type="ORF">KPH14_012397</name>
</gene>
<accession>A0AAD9RI53</accession>
<dbReference type="GO" id="GO:0006412">
    <property type="term" value="P:translation"/>
    <property type="evidence" value="ECO:0007669"/>
    <property type="project" value="InterPro"/>
</dbReference>
<comment type="similarity">
    <text evidence="1">Belongs to the bacterial ribosomal protein bL9 family.</text>
</comment>
<keyword evidence="2" id="KW-0689">Ribosomal protein</keyword>
<organism evidence="7 8">
    <name type="scientific">Odynerus spinipes</name>
    <dbReference type="NCBI Taxonomy" id="1348599"/>
    <lineage>
        <taxon>Eukaryota</taxon>
        <taxon>Metazoa</taxon>
        <taxon>Ecdysozoa</taxon>
        <taxon>Arthropoda</taxon>
        <taxon>Hexapoda</taxon>
        <taxon>Insecta</taxon>
        <taxon>Pterygota</taxon>
        <taxon>Neoptera</taxon>
        <taxon>Endopterygota</taxon>
        <taxon>Hymenoptera</taxon>
        <taxon>Apocrita</taxon>
        <taxon>Aculeata</taxon>
        <taxon>Vespoidea</taxon>
        <taxon>Vespidae</taxon>
        <taxon>Eumeninae</taxon>
        <taxon>Odynerus</taxon>
    </lineage>
</organism>
<reference evidence="7" key="1">
    <citation type="submission" date="2021-08" db="EMBL/GenBank/DDBJ databases">
        <authorList>
            <person name="Misof B."/>
            <person name="Oliver O."/>
            <person name="Podsiadlowski L."/>
            <person name="Donath A."/>
            <person name="Peters R."/>
            <person name="Mayer C."/>
            <person name="Rust J."/>
            <person name="Gunkel S."/>
            <person name="Lesny P."/>
            <person name="Martin S."/>
            <person name="Oeyen J.P."/>
            <person name="Petersen M."/>
            <person name="Panagiotis P."/>
            <person name="Wilbrandt J."/>
            <person name="Tanja T."/>
        </authorList>
    </citation>
    <scope>NUCLEOTIDE SEQUENCE</scope>
    <source>
        <strain evidence="7">GBR_01_08_01A</strain>
        <tissue evidence="7">Thorax + abdomen</tissue>
    </source>
</reference>
<dbReference type="Pfam" id="PF01281">
    <property type="entry name" value="Ribosomal_L9_N"/>
    <property type="match status" value="1"/>
</dbReference>
<dbReference type="InterPro" id="IPR009027">
    <property type="entry name" value="Ribosomal_bL9/RNase_H1_N"/>
</dbReference>
<dbReference type="GO" id="GO:1990904">
    <property type="term" value="C:ribonucleoprotein complex"/>
    <property type="evidence" value="ECO:0007669"/>
    <property type="project" value="UniProtKB-KW"/>
</dbReference>
<name>A0AAD9RI53_9HYME</name>
<dbReference type="GO" id="GO:0003735">
    <property type="term" value="F:structural constituent of ribosome"/>
    <property type="evidence" value="ECO:0007669"/>
    <property type="project" value="InterPro"/>
</dbReference>
<evidence type="ECO:0000259" key="6">
    <source>
        <dbReference type="Pfam" id="PF01281"/>
    </source>
</evidence>
<dbReference type="Gene3D" id="3.40.5.10">
    <property type="entry name" value="Ribosomal protein L9, N-terminal domain"/>
    <property type="match status" value="1"/>
</dbReference>
<evidence type="ECO:0000313" key="7">
    <source>
        <dbReference type="EMBL" id="KAK2580119.1"/>
    </source>
</evidence>
<dbReference type="SUPFAM" id="SSF55658">
    <property type="entry name" value="L9 N-domain-like"/>
    <property type="match status" value="1"/>
</dbReference>
<comment type="caution">
    <text evidence="7">The sequence shown here is derived from an EMBL/GenBank/DDBJ whole genome shotgun (WGS) entry which is preliminary data.</text>
</comment>
<sequence length="265" mass="30702">MLRSITFFADHLKTLIAPVLQNKSTDFMYQQTRNTFILKRKNPVPLHKKNQRPKLLKAKHFIYRLVEDTNVKKKEPIKVILTSDVKEVGTKGEIVSMHPERAYNTILLPKLGVYATPENEEKYMIENIQTEPMLPLTVQRTLDLLSTFSLSVSLSQEVSWTLEKWHVRTSFRKAGFHMPDEAIKMPERTISGPDLSIEGKQFYVTVTINNSHEVKVRCKIHHLPSDIKDATFISNFWQKVTDPIFPEDKPILDSMPLPRNIHVSK</sequence>
<evidence type="ECO:0000313" key="8">
    <source>
        <dbReference type="Proteomes" id="UP001258017"/>
    </source>
</evidence>
<reference evidence="7" key="2">
    <citation type="journal article" date="2023" name="Commun. Biol.">
        <title>Intrasexual cuticular hydrocarbon dimorphism in a wasp sheds light on hydrocarbon biosynthesis genes in Hymenoptera.</title>
        <authorList>
            <person name="Moris V.C."/>
            <person name="Podsiadlowski L."/>
            <person name="Martin S."/>
            <person name="Oeyen J.P."/>
            <person name="Donath A."/>
            <person name="Petersen M."/>
            <person name="Wilbrandt J."/>
            <person name="Misof B."/>
            <person name="Liedtke D."/>
            <person name="Thamm M."/>
            <person name="Scheiner R."/>
            <person name="Schmitt T."/>
            <person name="Niehuis O."/>
        </authorList>
    </citation>
    <scope>NUCLEOTIDE SEQUENCE</scope>
    <source>
        <strain evidence="7">GBR_01_08_01A</strain>
    </source>
</reference>
<protein>
    <recommendedName>
        <fullName evidence="4">Large ribosomal subunit protein bL9m</fullName>
    </recommendedName>
    <alternativeName>
        <fullName evidence="5">39S ribosomal protein L9, mitochondrial</fullName>
    </alternativeName>
</protein>
<dbReference type="PANTHER" id="PTHR21368">
    <property type="entry name" value="50S RIBOSOMAL PROTEIN L9"/>
    <property type="match status" value="1"/>
</dbReference>
<proteinExistence type="inferred from homology"/>
<keyword evidence="3" id="KW-0687">Ribonucleoprotein</keyword>
<evidence type="ECO:0000256" key="2">
    <source>
        <dbReference type="ARBA" id="ARBA00022980"/>
    </source>
</evidence>
<keyword evidence="8" id="KW-1185">Reference proteome</keyword>
<feature type="domain" description="Ribosomal protein L9" evidence="6">
    <location>
        <begin position="77"/>
        <end position="123"/>
    </location>
</feature>
<dbReference type="GO" id="GO:0005840">
    <property type="term" value="C:ribosome"/>
    <property type="evidence" value="ECO:0007669"/>
    <property type="project" value="UniProtKB-KW"/>
</dbReference>
<dbReference type="InterPro" id="IPR000244">
    <property type="entry name" value="Ribosomal_bL9"/>
</dbReference>
<dbReference type="EMBL" id="JAIFRP010000062">
    <property type="protein sequence ID" value="KAK2580119.1"/>
    <property type="molecule type" value="Genomic_DNA"/>
</dbReference>
<dbReference type="AlphaFoldDB" id="A0AAD9RI53"/>
<evidence type="ECO:0000256" key="4">
    <source>
        <dbReference type="ARBA" id="ARBA00035194"/>
    </source>
</evidence>
<dbReference type="InterPro" id="IPR036935">
    <property type="entry name" value="Ribosomal_bL9_N_sf"/>
</dbReference>
<dbReference type="Proteomes" id="UP001258017">
    <property type="component" value="Unassembled WGS sequence"/>
</dbReference>
<evidence type="ECO:0000256" key="3">
    <source>
        <dbReference type="ARBA" id="ARBA00023274"/>
    </source>
</evidence>
<dbReference type="InterPro" id="IPR020070">
    <property type="entry name" value="Ribosomal_bL9_N"/>
</dbReference>